<reference evidence="2 3" key="1">
    <citation type="submission" date="2019-10" db="EMBL/GenBank/DDBJ databases">
        <title>Vibrio sp. nov. isolated from a shrimp pond.</title>
        <authorList>
            <person name="Gomez-Gil B."/>
            <person name="Enciso-Ibarra J."/>
            <person name="Enciso-Ibarra K."/>
            <person name="Bolan-Mejia C."/>
        </authorList>
    </citation>
    <scope>NUCLEOTIDE SEQUENCE [LARGE SCALE GENOMIC DNA]</scope>
    <source>
        <strain evidence="2 3">CAIM 722</strain>
    </source>
</reference>
<dbReference type="Proteomes" id="UP000462621">
    <property type="component" value="Unassembled WGS sequence"/>
</dbReference>
<name>A0A7X4LMX3_9VIBR</name>
<comment type="caution">
    <text evidence="2">The sequence shown here is derived from an EMBL/GenBank/DDBJ whole genome shotgun (WGS) entry which is preliminary data.</text>
</comment>
<feature type="transmembrane region" description="Helical" evidence="1">
    <location>
        <begin position="111"/>
        <end position="136"/>
    </location>
</feature>
<accession>A0A7X4LMX3</accession>
<evidence type="ECO:0000313" key="3">
    <source>
        <dbReference type="Proteomes" id="UP000462621"/>
    </source>
</evidence>
<evidence type="ECO:0000313" key="2">
    <source>
        <dbReference type="EMBL" id="MZI94938.1"/>
    </source>
</evidence>
<sequence>MNLKKVAITLPAPICIVSTLSLFMTYINHGFSDDFLAQWLKALAFSLIIMLPLAGLLIMKIGKFVETRFGHIKPLYQKLIQCAGIAFTLEAILAVISTLSTTHPHDIAQFFTTWSFTLVRALPLGYVIAMIMVFIVKPKIQRALAAAA</sequence>
<keyword evidence="1" id="KW-0812">Transmembrane</keyword>
<keyword evidence="1" id="KW-0472">Membrane</keyword>
<dbReference type="InterPro" id="IPR021529">
    <property type="entry name" value="DUF2798"/>
</dbReference>
<proteinExistence type="predicted"/>
<keyword evidence="3" id="KW-1185">Reference proteome</keyword>
<evidence type="ECO:0000256" key="1">
    <source>
        <dbReference type="SAM" id="Phobius"/>
    </source>
</evidence>
<protein>
    <submittedName>
        <fullName evidence="2">DUF2798 domain-containing protein</fullName>
    </submittedName>
</protein>
<organism evidence="2 3">
    <name type="scientific">Vibrio eleionomae</name>
    <dbReference type="NCBI Taxonomy" id="2653505"/>
    <lineage>
        <taxon>Bacteria</taxon>
        <taxon>Pseudomonadati</taxon>
        <taxon>Pseudomonadota</taxon>
        <taxon>Gammaproteobacteria</taxon>
        <taxon>Vibrionales</taxon>
        <taxon>Vibrionaceae</taxon>
        <taxon>Vibrio</taxon>
    </lineage>
</organism>
<dbReference type="RefSeq" id="WP_161157418.1">
    <property type="nucleotide sequence ID" value="NZ_WEKT01000041.1"/>
</dbReference>
<feature type="transmembrane region" description="Helical" evidence="1">
    <location>
        <begin position="39"/>
        <end position="58"/>
    </location>
</feature>
<gene>
    <name evidence="2" type="ORF">F9817_17310</name>
</gene>
<dbReference type="Pfam" id="PF11391">
    <property type="entry name" value="DUF2798"/>
    <property type="match status" value="1"/>
</dbReference>
<dbReference type="EMBL" id="WEKT01000041">
    <property type="protein sequence ID" value="MZI94938.1"/>
    <property type="molecule type" value="Genomic_DNA"/>
</dbReference>
<feature type="transmembrane region" description="Helical" evidence="1">
    <location>
        <begin position="79"/>
        <end position="99"/>
    </location>
</feature>
<keyword evidence="1" id="KW-1133">Transmembrane helix</keyword>
<dbReference type="AlphaFoldDB" id="A0A7X4LMX3"/>
<feature type="transmembrane region" description="Helical" evidence="1">
    <location>
        <begin position="7"/>
        <end position="27"/>
    </location>
</feature>